<feature type="compositionally biased region" description="Polar residues" evidence="1">
    <location>
        <begin position="189"/>
        <end position="203"/>
    </location>
</feature>
<name>A0A7T3F9W9_9MICC</name>
<dbReference type="Pfam" id="PF11228">
    <property type="entry name" value="DUF3027"/>
    <property type="match status" value="1"/>
</dbReference>
<organism evidence="2 3">
    <name type="scientific">Rothia kristinae</name>
    <dbReference type="NCBI Taxonomy" id="37923"/>
    <lineage>
        <taxon>Bacteria</taxon>
        <taxon>Bacillati</taxon>
        <taxon>Actinomycetota</taxon>
        <taxon>Actinomycetes</taxon>
        <taxon>Micrococcales</taxon>
        <taxon>Micrococcaceae</taxon>
        <taxon>Rothia</taxon>
    </lineage>
</organism>
<gene>
    <name evidence="2" type="ORF">I6G21_06185</name>
</gene>
<reference evidence="2 3" key="1">
    <citation type="submission" date="2020-12" db="EMBL/GenBank/DDBJ databases">
        <title>FDA dAtabase for Regulatory Grade micrObial Sequences (FDA-ARGOS): Supporting development and validation of Infectious Disease Dx tests.</title>
        <authorList>
            <person name="Sproer C."/>
            <person name="Gronow S."/>
            <person name="Severitt S."/>
            <person name="Schroder I."/>
            <person name="Tallon L."/>
            <person name="Sadzewicz L."/>
            <person name="Zhao X."/>
            <person name="Boylan J."/>
            <person name="Ott S."/>
            <person name="Bowen H."/>
            <person name="Vavikolanu K."/>
            <person name="Mehta A."/>
            <person name="Aluvathingal J."/>
            <person name="Nadendla S."/>
            <person name="Lowell S."/>
            <person name="Myers T."/>
            <person name="Yan Y."/>
            <person name="Sichtig H."/>
        </authorList>
    </citation>
    <scope>NUCLEOTIDE SEQUENCE [LARGE SCALE GENOMIC DNA]</scope>
    <source>
        <strain evidence="2 3">FDAARGOS_864</strain>
    </source>
</reference>
<dbReference type="InterPro" id="IPR021391">
    <property type="entry name" value="DUF3027"/>
</dbReference>
<evidence type="ECO:0000313" key="2">
    <source>
        <dbReference type="EMBL" id="QPT54689.1"/>
    </source>
</evidence>
<dbReference type="EMBL" id="CP065738">
    <property type="protein sequence ID" value="QPT54689.1"/>
    <property type="molecule type" value="Genomic_DNA"/>
</dbReference>
<dbReference type="KEGG" id="rkr:I6G21_06185"/>
<feature type="region of interest" description="Disordered" evidence="1">
    <location>
        <begin position="1"/>
        <end position="36"/>
    </location>
</feature>
<sequence>MAERTDAQESTQTPEAQPLLGDAAKPRRRRRSTPDEVLAAAVDTARAGILEITDASTLGEGHEVRGEEDRLSTHLFECTLKGYRGWSWFATLSRAPRSKTATVCEVGLLPGPDALLSPEWVPWSERVRPEELAAQRKADQGTATQGGAAQDGAESTEQSADEQETPAQDAADGEGSEQGRRTEAGAAEATSQQHSTETQTAGR</sequence>
<dbReference type="GeneID" id="61262965"/>
<feature type="compositionally biased region" description="Low complexity" evidence="1">
    <location>
        <begin position="140"/>
        <end position="153"/>
    </location>
</feature>
<dbReference type="AlphaFoldDB" id="A0A7T3F9W9"/>
<evidence type="ECO:0000256" key="1">
    <source>
        <dbReference type="SAM" id="MobiDB-lite"/>
    </source>
</evidence>
<evidence type="ECO:0000313" key="3">
    <source>
        <dbReference type="Proteomes" id="UP000594975"/>
    </source>
</evidence>
<proteinExistence type="predicted"/>
<dbReference type="RefSeq" id="WP_081046058.1">
    <property type="nucleotide sequence ID" value="NZ_CP065738.1"/>
</dbReference>
<accession>A0A7T3F9W9</accession>
<dbReference type="Proteomes" id="UP000594975">
    <property type="component" value="Chromosome"/>
</dbReference>
<feature type="region of interest" description="Disordered" evidence="1">
    <location>
        <begin position="128"/>
        <end position="203"/>
    </location>
</feature>
<feature type="compositionally biased region" description="Basic and acidic residues" evidence="1">
    <location>
        <begin position="128"/>
        <end position="139"/>
    </location>
</feature>
<protein>
    <submittedName>
        <fullName evidence="2">DUF3027 domain-containing protein</fullName>
    </submittedName>
</protein>